<name>A0ACB0K0Y9_TRIPR</name>
<reference evidence="1" key="1">
    <citation type="submission" date="2023-10" db="EMBL/GenBank/DDBJ databases">
        <authorList>
            <person name="Rodriguez Cubillos JULIANA M."/>
            <person name="De Vega J."/>
        </authorList>
    </citation>
    <scope>NUCLEOTIDE SEQUENCE</scope>
</reference>
<dbReference type="EMBL" id="CASHSV030000109">
    <property type="protein sequence ID" value="CAJ2649693.1"/>
    <property type="molecule type" value="Genomic_DNA"/>
</dbReference>
<sequence length="614" mass="70001">MKFESIVEFQHTYNLGKYLGFPMLTGRVRISDFNYILDKINGRLAGWKSNLLSRAGRVTLARSVITAMPIYSMQNLWLPSSVCNNIDSIIRNFVWGRNSCHWVGWSTLTKPRLKGGLGIRTTRKANTAMLGKHVWDILNSPQKLWVQMLIGKYLGDTHLWYTNVSQGSSCVWRAIVKAKDVLKDGFICRVGRGEISFWYDKWIGDDYLCNLVPYVDISDTSLKVKDVVEDGQWIFQKLYTILPSLIKDNIRSISLDDNYDDVLIWNGSSNGIYTASSGYQWLDSHLVHQDDLVVSWSWIWKLQVPENMRLFAWLITHNSLPTNSVRMFRHLTSDSSCSRCNHLHETALHTLRDCPLSWAVWMASHFPNLANFFVTDVCDWFRLHATGPDGSLFVTTCWEIWKARNEEIFQSNRKPIWLIVNCISNSHNFLLQVLNIPNRAHITRQVTWIPPTAPCLKLNVDGSSFGNPGRAGFGGLIRNDIGEWMHGFSGSCGHASNLLAELYAILKGLQLAWGLGYRTINLESDSKSAIDLILEDDNNFHPYAIVLGQIRILRTRNWSLSFSHTLREGNECADWLAKYGAQSDVNIKLWTSPPPQIAHVLVADATGVLRQRPR</sequence>
<proteinExistence type="predicted"/>
<comment type="caution">
    <text evidence="1">The sequence shown here is derived from an EMBL/GenBank/DDBJ whole genome shotgun (WGS) entry which is preliminary data.</text>
</comment>
<evidence type="ECO:0000313" key="1">
    <source>
        <dbReference type="EMBL" id="CAJ2649693.1"/>
    </source>
</evidence>
<protein>
    <submittedName>
        <fullName evidence="1">Uncharacterized protein</fullName>
    </submittedName>
</protein>
<organism evidence="1 2">
    <name type="scientific">Trifolium pratense</name>
    <name type="common">Red clover</name>
    <dbReference type="NCBI Taxonomy" id="57577"/>
    <lineage>
        <taxon>Eukaryota</taxon>
        <taxon>Viridiplantae</taxon>
        <taxon>Streptophyta</taxon>
        <taxon>Embryophyta</taxon>
        <taxon>Tracheophyta</taxon>
        <taxon>Spermatophyta</taxon>
        <taxon>Magnoliopsida</taxon>
        <taxon>eudicotyledons</taxon>
        <taxon>Gunneridae</taxon>
        <taxon>Pentapetalae</taxon>
        <taxon>rosids</taxon>
        <taxon>fabids</taxon>
        <taxon>Fabales</taxon>
        <taxon>Fabaceae</taxon>
        <taxon>Papilionoideae</taxon>
        <taxon>50 kb inversion clade</taxon>
        <taxon>NPAAA clade</taxon>
        <taxon>Hologalegina</taxon>
        <taxon>IRL clade</taxon>
        <taxon>Trifolieae</taxon>
        <taxon>Trifolium</taxon>
    </lineage>
</organism>
<accession>A0ACB0K0Y9</accession>
<dbReference type="Proteomes" id="UP001177021">
    <property type="component" value="Unassembled WGS sequence"/>
</dbReference>
<evidence type="ECO:0000313" key="2">
    <source>
        <dbReference type="Proteomes" id="UP001177021"/>
    </source>
</evidence>
<gene>
    <name evidence="1" type="ORF">MILVUS5_LOCUS17731</name>
</gene>
<keyword evidence="2" id="KW-1185">Reference proteome</keyword>